<gene>
    <name evidence="1" type="ORF">ESZ00_03600</name>
</gene>
<evidence type="ECO:0000313" key="2">
    <source>
        <dbReference type="Proteomes" id="UP000290253"/>
    </source>
</evidence>
<dbReference type="EMBL" id="SDMK01000001">
    <property type="protein sequence ID" value="RXS97025.1"/>
    <property type="molecule type" value="Genomic_DNA"/>
</dbReference>
<protein>
    <submittedName>
        <fullName evidence="1">Uncharacterized protein</fullName>
    </submittedName>
</protein>
<organism evidence="1 2">
    <name type="scientific">Silvibacterium dinghuense</name>
    <dbReference type="NCBI Taxonomy" id="1560006"/>
    <lineage>
        <taxon>Bacteria</taxon>
        <taxon>Pseudomonadati</taxon>
        <taxon>Acidobacteriota</taxon>
        <taxon>Terriglobia</taxon>
        <taxon>Terriglobales</taxon>
        <taxon>Acidobacteriaceae</taxon>
        <taxon>Silvibacterium</taxon>
    </lineage>
</organism>
<sequence length="238" mass="26906">MKLALFGNLRLLRISFYVCCSLMLAKPCFGESDPWQSLKQLKPGLGFVFIERSLTCQYGELEKVTDTNVSIKTKQGTEIIHKADLMRIRYGFGGHAVANDNPNLPLFTLYSGRSSWSDILAFVPFQSKVHPYAAFRFTLTTKDGRIHRGILNGVSAEQITLADKSGNATTFLKKEIVQVDYITEKPLSDTQEFYWDELGVGRIFDPQLYPRLFHLADTMSVTLYQSARAEDDSVIICK</sequence>
<proteinExistence type="predicted"/>
<keyword evidence="2" id="KW-1185">Reference proteome</keyword>
<dbReference type="Proteomes" id="UP000290253">
    <property type="component" value="Unassembled WGS sequence"/>
</dbReference>
<dbReference type="AlphaFoldDB" id="A0A4Q1SI03"/>
<dbReference type="RefSeq" id="WP_129206806.1">
    <property type="nucleotide sequence ID" value="NZ_BMGU01000001.1"/>
</dbReference>
<reference evidence="1 2" key="1">
    <citation type="journal article" date="2016" name="Int. J. Syst. Evol. Microbiol.">
        <title>Acidipila dinghuensis sp. nov., an acidobacterium isolated from forest soil.</title>
        <authorList>
            <person name="Jiang Y.W."/>
            <person name="Wang J."/>
            <person name="Chen M.H."/>
            <person name="Lv Y.Y."/>
            <person name="Qiu L.H."/>
        </authorList>
    </citation>
    <scope>NUCLEOTIDE SEQUENCE [LARGE SCALE GENOMIC DNA]</scope>
    <source>
        <strain evidence="1 2">DHOF10</strain>
    </source>
</reference>
<name>A0A4Q1SI03_9BACT</name>
<evidence type="ECO:0000313" key="1">
    <source>
        <dbReference type="EMBL" id="RXS97025.1"/>
    </source>
</evidence>
<comment type="caution">
    <text evidence="1">The sequence shown here is derived from an EMBL/GenBank/DDBJ whole genome shotgun (WGS) entry which is preliminary data.</text>
</comment>
<accession>A0A4Q1SI03</accession>